<accession>A0A382Q3G9</accession>
<organism evidence="1">
    <name type="scientific">marine metagenome</name>
    <dbReference type="NCBI Taxonomy" id="408172"/>
    <lineage>
        <taxon>unclassified sequences</taxon>
        <taxon>metagenomes</taxon>
        <taxon>ecological metagenomes</taxon>
    </lineage>
</organism>
<dbReference type="Gene3D" id="2.60.120.620">
    <property type="entry name" value="q2cbj1_9rhob like domain"/>
    <property type="match status" value="1"/>
</dbReference>
<protein>
    <submittedName>
        <fullName evidence="1">Uncharacterized protein</fullName>
    </submittedName>
</protein>
<gene>
    <name evidence="1" type="ORF">METZ01_LOCUS333007</name>
</gene>
<name>A0A382Q3G9_9ZZZZ</name>
<proteinExistence type="predicted"/>
<evidence type="ECO:0000313" key="1">
    <source>
        <dbReference type="EMBL" id="SVC80153.1"/>
    </source>
</evidence>
<feature type="non-terminal residue" evidence="1">
    <location>
        <position position="104"/>
    </location>
</feature>
<sequence length="104" mass="11832">MGFEISEQQICQFKTDGDLVLPSVFDPSEVKTMREEADFILELVVNSSLYHQRKSGRLDIRQTQAGQIVRKIQPINDLSLCLSRLSTEKRLLGPLAQLMDDQPI</sequence>
<dbReference type="SUPFAM" id="SSF51197">
    <property type="entry name" value="Clavaminate synthase-like"/>
    <property type="match status" value="1"/>
</dbReference>
<dbReference type="EMBL" id="UINC01111730">
    <property type="protein sequence ID" value="SVC80153.1"/>
    <property type="molecule type" value="Genomic_DNA"/>
</dbReference>
<dbReference type="AlphaFoldDB" id="A0A382Q3G9"/>
<reference evidence="1" key="1">
    <citation type="submission" date="2018-05" db="EMBL/GenBank/DDBJ databases">
        <authorList>
            <person name="Lanie J.A."/>
            <person name="Ng W.-L."/>
            <person name="Kazmierczak K.M."/>
            <person name="Andrzejewski T.M."/>
            <person name="Davidsen T.M."/>
            <person name="Wayne K.J."/>
            <person name="Tettelin H."/>
            <person name="Glass J.I."/>
            <person name="Rusch D."/>
            <person name="Podicherti R."/>
            <person name="Tsui H.-C.T."/>
            <person name="Winkler M.E."/>
        </authorList>
    </citation>
    <scope>NUCLEOTIDE SEQUENCE</scope>
</reference>